<proteinExistence type="inferred from homology"/>
<evidence type="ECO:0000256" key="3">
    <source>
        <dbReference type="ARBA" id="ARBA00022723"/>
    </source>
</evidence>
<feature type="binding site" evidence="9">
    <location>
        <position position="85"/>
    </location>
    <ligand>
        <name>Mg(2+)</name>
        <dbReference type="ChEBI" id="CHEBI:18420"/>
    </ligand>
</feature>
<evidence type="ECO:0000313" key="13">
    <source>
        <dbReference type="EMBL" id="GGB16777.1"/>
    </source>
</evidence>
<evidence type="ECO:0000256" key="5">
    <source>
        <dbReference type="ARBA" id="ARBA00022977"/>
    </source>
</evidence>
<comment type="function">
    <text evidence="9">Condenses 4-methyl-5-(beta-hydroxyethyl)thiazole monophosphate (THZ-P) and 2-methyl-4-amino-5-hydroxymethyl pyrimidine pyrophosphate (HMP-PP) to form thiamine monophosphate (TMP).</text>
</comment>
<accession>A0A8J2UH37</accession>
<feature type="binding site" evidence="9">
    <location>
        <position position="104"/>
    </location>
    <ligand>
        <name>4-amino-2-methyl-5-(diphosphooxymethyl)pyrimidine</name>
        <dbReference type="ChEBI" id="CHEBI:57841"/>
    </ligand>
</feature>
<evidence type="ECO:0000313" key="14">
    <source>
        <dbReference type="Proteomes" id="UP000607559"/>
    </source>
</evidence>
<comment type="cofactor">
    <cofactor evidence="9">
        <name>Mg(2+)</name>
        <dbReference type="ChEBI" id="CHEBI:18420"/>
    </cofactor>
    <text evidence="9">Binds 1 Mg(2+) ion per subunit.</text>
</comment>
<dbReference type="HAMAP" id="MF_00097">
    <property type="entry name" value="TMP_synthase"/>
    <property type="match status" value="1"/>
</dbReference>
<reference evidence="13" key="1">
    <citation type="journal article" date="2014" name="Int. J. Syst. Evol. Microbiol.">
        <title>Complete genome sequence of Corynebacterium casei LMG S-19264T (=DSM 44701T), isolated from a smear-ripened cheese.</title>
        <authorList>
            <consortium name="US DOE Joint Genome Institute (JGI-PGF)"/>
            <person name="Walter F."/>
            <person name="Albersmeier A."/>
            <person name="Kalinowski J."/>
            <person name="Ruckert C."/>
        </authorList>
    </citation>
    <scope>NUCLEOTIDE SEQUENCE</scope>
    <source>
        <strain evidence="13">CGMCC 1.15448</strain>
    </source>
</reference>
<keyword evidence="2 9" id="KW-0808">Transferase</keyword>
<dbReference type="InterPro" id="IPR022998">
    <property type="entry name" value="ThiamineP_synth_TenI"/>
</dbReference>
<feature type="binding site" evidence="9">
    <location>
        <begin position="33"/>
        <end position="37"/>
    </location>
    <ligand>
        <name>4-amino-2-methyl-5-(diphosphooxymethyl)pyrimidine</name>
        <dbReference type="ChEBI" id="CHEBI:57841"/>
    </ligand>
</feature>
<dbReference type="InterPro" id="IPR013785">
    <property type="entry name" value="Aldolase_TIM"/>
</dbReference>
<keyword evidence="14" id="KW-1185">Reference proteome</keyword>
<organism evidence="13 14">
    <name type="scientific">Puia dinghuensis</name>
    <dbReference type="NCBI Taxonomy" id="1792502"/>
    <lineage>
        <taxon>Bacteria</taxon>
        <taxon>Pseudomonadati</taxon>
        <taxon>Bacteroidota</taxon>
        <taxon>Chitinophagia</taxon>
        <taxon>Chitinophagales</taxon>
        <taxon>Chitinophagaceae</taxon>
        <taxon>Puia</taxon>
    </lineage>
</organism>
<protein>
    <recommendedName>
        <fullName evidence="9">Thiamine-phosphate synthase</fullName>
        <shortName evidence="9">TP synthase</shortName>
        <shortName evidence="9">TPS</shortName>
        <ecNumber evidence="9">2.5.1.3</ecNumber>
    </recommendedName>
    <alternativeName>
        <fullName evidence="9">Thiamine-phosphate pyrophosphorylase</fullName>
        <shortName evidence="9">TMP pyrophosphorylase</shortName>
        <shortName evidence="9">TMP-PPase</shortName>
    </alternativeName>
</protein>
<comment type="pathway">
    <text evidence="1 9 11">Cofactor biosynthesis; thiamine diphosphate biosynthesis; thiamine phosphate from 4-amino-2-methyl-5-diphosphomethylpyrimidine and 4-methyl-5-(2-phosphoethyl)-thiazole: step 1/1.</text>
</comment>
<comment type="similarity">
    <text evidence="9 10">Belongs to the thiamine-phosphate synthase family.</text>
</comment>
<feature type="binding site" evidence="9">
    <location>
        <position position="166"/>
    </location>
    <ligand>
        <name>2-[(2R,5Z)-2-carboxy-4-methylthiazol-5(2H)-ylidene]ethyl phosphate</name>
        <dbReference type="ChEBI" id="CHEBI:62899"/>
    </ligand>
</feature>
<evidence type="ECO:0000256" key="4">
    <source>
        <dbReference type="ARBA" id="ARBA00022842"/>
    </source>
</evidence>
<gene>
    <name evidence="9 13" type="primary">thiE</name>
    <name evidence="13" type="ORF">GCM10011511_45730</name>
</gene>
<evidence type="ECO:0000256" key="2">
    <source>
        <dbReference type="ARBA" id="ARBA00022679"/>
    </source>
</evidence>
<dbReference type="InterPro" id="IPR034291">
    <property type="entry name" value="TMP_synthase"/>
</dbReference>
<sequence length="216" mass="23640">MIARLHFLTMDDVPVGHVRQVEEACQAGIRWIQLRMKLASDEEVLAAARAAKKICSDWDSVLIINDRVAVAAEVGAHGVHLGKQDMAVSEARRILGGGAIIGGTANTVEDIREHLRQGADYIGLGPYRYTTTKKNLSPTLGLEGYQRTMNQMRKEAMHLPVVAIGGIGMKDAVPLLKAGLHGIAFSGMLVHAGDRRQVVRTLEEEIKLYDDVDHSR</sequence>
<keyword evidence="5 9" id="KW-0784">Thiamine biosynthesis</keyword>
<feature type="binding site" evidence="9">
    <location>
        <begin position="130"/>
        <end position="132"/>
    </location>
    <ligand>
        <name>2-[(2R,5Z)-2-carboxy-4-methylthiazol-5(2H)-ylidene]ethyl phosphate</name>
        <dbReference type="ChEBI" id="CHEBI:62899"/>
    </ligand>
</feature>
<feature type="binding site" evidence="9">
    <location>
        <position position="65"/>
    </location>
    <ligand>
        <name>4-amino-2-methyl-5-(diphosphooxymethyl)pyrimidine</name>
        <dbReference type="ChEBI" id="CHEBI:57841"/>
    </ligand>
</feature>
<comment type="catalytic activity">
    <reaction evidence="8 9 10">
        <text>2-[(2R,5Z)-2-carboxy-4-methylthiazol-5(2H)-ylidene]ethyl phosphate + 4-amino-2-methyl-5-(diphosphooxymethyl)pyrimidine + 2 H(+) = thiamine phosphate + CO2 + diphosphate</text>
        <dbReference type="Rhea" id="RHEA:47844"/>
        <dbReference type="ChEBI" id="CHEBI:15378"/>
        <dbReference type="ChEBI" id="CHEBI:16526"/>
        <dbReference type="ChEBI" id="CHEBI:33019"/>
        <dbReference type="ChEBI" id="CHEBI:37575"/>
        <dbReference type="ChEBI" id="CHEBI:57841"/>
        <dbReference type="ChEBI" id="CHEBI:62899"/>
        <dbReference type="EC" id="2.5.1.3"/>
    </reaction>
</comment>
<evidence type="ECO:0000256" key="9">
    <source>
        <dbReference type="HAMAP-Rule" id="MF_00097"/>
    </source>
</evidence>
<dbReference type="EMBL" id="BMJC01000005">
    <property type="protein sequence ID" value="GGB16777.1"/>
    <property type="molecule type" value="Genomic_DNA"/>
</dbReference>
<dbReference type="UniPathway" id="UPA00060">
    <property type="reaction ID" value="UER00141"/>
</dbReference>
<keyword evidence="3 9" id="KW-0479">Metal-binding</keyword>
<evidence type="ECO:0000256" key="7">
    <source>
        <dbReference type="ARBA" id="ARBA00047851"/>
    </source>
</evidence>
<name>A0A8J2UH37_9BACT</name>
<comment type="caution">
    <text evidence="13">The sequence shown here is derived from an EMBL/GenBank/DDBJ whole genome shotgun (WGS) entry which is preliminary data.</text>
</comment>
<dbReference type="CDD" id="cd00564">
    <property type="entry name" value="TMP_TenI"/>
    <property type="match status" value="1"/>
</dbReference>
<dbReference type="NCBIfam" id="TIGR00693">
    <property type="entry name" value="thiE"/>
    <property type="match status" value="1"/>
</dbReference>
<dbReference type="AlphaFoldDB" id="A0A8J2UH37"/>
<dbReference type="GO" id="GO:0004789">
    <property type="term" value="F:thiamine-phosphate diphosphorylase activity"/>
    <property type="evidence" value="ECO:0007669"/>
    <property type="project" value="UniProtKB-UniRule"/>
</dbReference>
<feature type="domain" description="Thiamine phosphate synthase/TenI" evidence="12">
    <location>
        <begin position="18"/>
        <end position="186"/>
    </location>
</feature>
<dbReference type="PANTHER" id="PTHR20857">
    <property type="entry name" value="THIAMINE-PHOSPHATE PYROPHOSPHORYLASE"/>
    <property type="match status" value="1"/>
</dbReference>
<dbReference type="GO" id="GO:0005737">
    <property type="term" value="C:cytoplasm"/>
    <property type="evidence" value="ECO:0007669"/>
    <property type="project" value="TreeGrafter"/>
</dbReference>
<evidence type="ECO:0000256" key="6">
    <source>
        <dbReference type="ARBA" id="ARBA00047334"/>
    </source>
</evidence>
<evidence type="ECO:0000256" key="10">
    <source>
        <dbReference type="RuleBase" id="RU003826"/>
    </source>
</evidence>
<evidence type="ECO:0000256" key="8">
    <source>
        <dbReference type="ARBA" id="ARBA00047883"/>
    </source>
</evidence>
<dbReference type="NCBIfam" id="NF000736">
    <property type="entry name" value="PRK00043.2-3"/>
    <property type="match status" value="1"/>
</dbReference>
<comment type="catalytic activity">
    <reaction evidence="6 9 10">
        <text>4-methyl-5-(2-phosphooxyethyl)-thiazole + 4-amino-2-methyl-5-(diphosphooxymethyl)pyrimidine + H(+) = thiamine phosphate + diphosphate</text>
        <dbReference type="Rhea" id="RHEA:22328"/>
        <dbReference type="ChEBI" id="CHEBI:15378"/>
        <dbReference type="ChEBI" id="CHEBI:33019"/>
        <dbReference type="ChEBI" id="CHEBI:37575"/>
        <dbReference type="ChEBI" id="CHEBI:57841"/>
        <dbReference type="ChEBI" id="CHEBI:58296"/>
        <dbReference type="EC" id="2.5.1.3"/>
    </reaction>
</comment>
<evidence type="ECO:0000256" key="1">
    <source>
        <dbReference type="ARBA" id="ARBA00005165"/>
    </source>
</evidence>
<dbReference type="PANTHER" id="PTHR20857:SF15">
    <property type="entry name" value="THIAMINE-PHOSPHATE SYNTHASE"/>
    <property type="match status" value="1"/>
</dbReference>
<dbReference type="SUPFAM" id="SSF51391">
    <property type="entry name" value="Thiamin phosphate synthase"/>
    <property type="match status" value="1"/>
</dbReference>
<feature type="binding site" evidence="9">
    <location>
        <position position="66"/>
    </location>
    <ligand>
        <name>Mg(2+)</name>
        <dbReference type="ChEBI" id="CHEBI:18420"/>
    </ligand>
</feature>
<dbReference type="GO" id="GO:0009229">
    <property type="term" value="P:thiamine diphosphate biosynthetic process"/>
    <property type="evidence" value="ECO:0007669"/>
    <property type="project" value="UniProtKB-UniRule"/>
</dbReference>
<dbReference type="GO" id="GO:0000287">
    <property type="term" value="F:magnesium ion binding"/>
    <property type="evidence" value="ECO:0007669"/>
    <property type="project" value="UniProtKB-UniRule"/>
</dbReference>
<dbReference type="Proteomes" id="UP000607559">
    <property type="component" value="Unassembled WGS sequence"/>
</dbReference>
<dbReference type="Gene3D" id="3.20.20.70">
    <property type="entry name" value="Aldolase class I"/>
    <property type="match status" value="1"/>
</dbReference>
<dbReference type="EC" id="2.5.1.3" evidence="9"/>
<reference evidence="13" key="2">
    <citation type="submission" date="2020-09" db="EMBL/GenBank/DDBJ databases">
        <authorList>
            <person name="Sun Q."/>
            <person name="Zhou Y."/>
        </authorList>
    </citation>
    <scope>NUCLEOTIDE SEQUENCE</scope>
    <source>
        <strain evidence="13">CGMCC 1.15448</strain>
    </source>
</reference>
<evidence type="ECO:0000256" key="11">
    <source>
        <dbReference type="RuleBase" id="RU004253"/>
    </source>
</evidence>
<dbReference type="GO" id="GO:0009228">
    <property type="term" value="P:thiamine biosynthetic process"/>
    <property type="evidence" value="ECO:0007669"/>
    <property type="project" value="UniProtKB-KW"/>
</dbReference>
<dbReference type="InterPro" id="IPR036206">
    <property type="entry name" value="ThiamineP_synth_sf"/>
</dbReference>
<keyword evidence="4 9" id="KW-0460">Magnesium</keyword>
<evidence type="ECO:0000259" key="12">
    <source>
        <dbReference type="Pfam" id="PF02581"/>
    </source>
</evidence>
<dbReference type="Pfam" id="PF02581">
    <property type="entry name" value="TMP-TENI"/>
    <property type="match status" value="1"/>
</dbReference>
<comment type="caution">
    <text evidence="9">Lacks conserved residue(s) required for the propagation of feature annotation.</text>
</comment>
<feature type="binding site" evidence="9">
    <location>
        <position position="133"/>
    </location>
    <ligand>
        <name>4-amino-2-methyl-5-(diphosphooxymethyl)pyrimidine</name>
        <dbReference type="ChEBI" id="CHEBI:57841"/>
    </ligand>
</feature>
<comment type="catalytic activity">
    <reaction evidence="7 9 10">
        <text>2-(2-carboxy-4-methylthiazol-5-yl)ethyl phosphate + 4-amino-2-methyl-5-(diphosphooxymethyl)pyrimidine + 2 H(+) = thiamine phosphate + CO2 + diphosphate</text>
        <dbReference type="Rhea" id="RHEA:47848"/>
        <dbReference type="ChEBI" id="CHEBI:15378"/>
        <dbReference type="ChEBI" id="CHEBI:16526"/>
        <dbReference type="ChEBI" id="CHEBI:33019"/>
        <dbReference type="ChEBI" id="CHEBI:37575"/>
        <dbReference type="ChEBI" id="CHEBI:57841"/>
        <dbReference type="ChEBI" id="CHEBI:62890"/>
        <dbReference type="EC" id="2.5.1.3"/>
    </reaction>
</comment>